<sequence>MNKQKAYVVLIALELSCMATKYGVSNNNPFQRLSPTILLFFLAIFSHVLAFTANLNLPSTIITFHVSGVVACEALLWNLLTHFFYCYIIINLLLSLLASFCFFNHIANFTQLLRAKLSNAFQRPNIESHDSQV</sequence>
<dbReference type="Gramene" id="ESW18669">
    <property type="protein sequence ID" value="ESW18669"/>
    <property type="gene ID" value="PHAVU_006G060000g"/>
</dbReference>
<name>V7BL22_PHAVU</name>
<evidence type="ECO:0000256" key="1">
    <source>
        <dbReference type="SAM" id="Phobius"/>
    </source>
</evidence>
<keyword evidence="3" id="KW-1185">Reference proteome</keyword>
<proteinExistence type="predicted"/>
<organism evidence="2 3">
    <name type="scientific">Phaseolus vulgaris</name>
    <name type="common">Kidney bean</name>
    <name type="synonym">French bean</name>
    <dbReference type="NCBI Taxonomy" id="3885"/>
    <lineage>
        <taxon>Eukaryota</taxon>
        <taxon>Viridiplantae</taxon>
        <taxon>Streptophyta</taxon>
        <taxon>Embryophyta</taxon>
        <taxon>Tracheophyta</taxon>
        <taxon>Spermatophyta</taxon>
        <taxon>Magnoliopsida</taxon>
        <taxon>eudicotyledons</taxon>
        <taxon>Gunneridae</taxon>
        <taxon>Pentapetalae</taxon>
        <taxon>rosids</taxon>
        <taxon>fabids</taxon>
        <taxon>Fabales</taxon>
        <taxon>Fabaceae</taxon>
        <taxon>Papilionoideae</taxon>
        <taxon>50 kb inversion clade</taxon>
        <taxon>NPAAA clade</taxon>
        <taxon>indigoferoid/millettioid clade</taxon>
        <taxon>Phaseoleae</taxon>
        <taxon>Phaseolus</taxon>
    </lineage>
</organism>
<keyword evidence="1" id="KW-1133">Transmembrane helix</keyword>
<keyword evidence="1" id="KW-0472">Membrane</keyword>
<evidence type="ECO:0000313" key="3">
    <source>
        <dbReference type="Proteomes" id="UP000000226"/>
    </source>
</evidence>
<feature type="transmembrane region" description="Helical" evidence="1">
    <location>
        <begin position="36"/>
        <end position="55"/>
    </location>
</feature>
<gene>
    <name evidence="2" type="ORF">PHAVU_006G060000g</name>
</gene>
<evidence type="ECO:0000313" key="2">
    <source>
        <dbReference type="EMBL" id="ESW18669.1"/>
    </source>
</evidence>
<accession>V7BL22</accession>
<dbReference type="OrthoDB" id="1423242at2759"/>
<protein>
    <submittedName>
        <fullName evidence="2">Uncharacterized protein</fullName>
    </submittedName>
</protein>
<feature type="transmembrane region" description="Helical" evidence="1">
    <location>
        <begin position="87"/>
        <end position="107"/>
    </location>
</feature>
<dbReference type="Proteomes" id="UP000000226">
    <property type="component" value="Chromosome 6"/>
</dbReference>
<reference evidence="3" key="1">
    <citation type="journal article" date="2014" name="Nat. Genet.">
        <title>A reference genome for common bean and genome-wide analysis of dual domestications.</title>
        <authorList>
            <person name="Schmutz J."/>
            <person name="McClean P.E."/>
            <person name="Mamidi S."/>
            <person name="Wu G.A."/>
            <person name="Cannon S.B."/>
            <person name="Grimwood J."/>
            <person name="Jenkins J."/>
            <person name="Shu S."/>
            <person name="Song Q."/>
            <person name="Chavarro C."/>
            <person name="Torres-Torres M."/>
            <person name="Geffroy V."/>
            <person name="Moghaddam S.M."/>
            <person name="Gao D."/>
            <person name="Abernathy B."/>
            <person name="Barry K."/>
            <person name="Blair M."/>
            <person name="Brick M.A."/>
            <person name="Chovatia M."/>
            <person name="Gepts P."/>
            <person name="Goodstein D.M."/>
            <person name="Gonzales M."/>
            <person name="Hellsten U."/>
            <person name="Hyten D.L."/>
            <person name="Jia G."/>
            <person name="Kelly J.D."/>
            <person name="Kudrna D."/>
            <person name="Lee R."/>
            <person name="Richard M.M."/>
            <person name="Miklas P.N."/>
            <person name="Osorno J.M."/>
            <person name="Rodrigues J."/>
            <person name="Thareau V."/>
            <person name="Urrea C.A."/>
            <person name="Wang M."/>
            <person name="Yu Y."/>
            <person name="Zhang M."/>
            <person name="Wing R.A."/>
            <person name="Cregan P.B."/>
            <person name="Rokhsar D.S."/>
            <person name="Jackson S.A."/>
        </authorList>
    </citation>
    <scope>NUCLEOTIDE SEQUENCE [LARGE SCALE GENOMIC DNA]</scope>
    <source>
        <strain evidence="3">cv. G19833</strain>
    </source>
</reference>
<keyword evidence="1" id="KW-0812">Transmembrane</keyword>
<feature type="transmembrane region" description="Helical" evidence="1">
    <location>
        <begin position="61"/>
        <end position="80"/>
    </location>
</feature>
<dbReference type="OMA" id="PNIESHD"/>
<dbReference type="AlphaFoldDB" id="V7BL22"/>
<dbReference type="EMBL" id="CM002293">
    <property type="protein sequence ID" value="ESW18669.1"/>
    <property type="molecule type" value="Genomic_DNA"/>
</dbReference>